<keyword evidence="5" id="KW-1185">Reference proteome</keyword>
<dbReference type="Gene3D" id="3.30.70.330">
    <property type="match status" value="1"/>
</dbReference>
<dbReference type="OrthoDB" id="431169at2759"/>
<dbReference type="InterPro" id="IPR000504">
    <property type="entry name" value="RRM_dom"/>
</dbReference>
<dbReference type="GeneID" id="108819718"/>
<dbReference type="SMART" id="SM00360">
    <property type="entry name" value="RRM"/>
    <property type="match status" value="1"/>
</dbReference>
<organism evidence="5 6">
    <name type="scientific">Raphanus sativus</name>
    <name type="common">Radish</name>
    <name type="synonym">Raphanus raphanistrum var. sativus</name>
    <dbReference type="NCBI Taxonomy" id="3726"/>
    <lineage>
        <taxon>Eukaryota</taxon>
        <taxon>Viridiplantae</taxon>
        <taxon>Streptophyta</taxon>
        <taxon>Embryophyta</taxon>
        <taxon>Tracheophyta</taxon>
        <taxon>Spermatophyta</taxon>
        <taxon>Magnoliopsida</taxon>
        <taxon>eudicotyledons</taxon>
        <taxon>Gunneridae</taxon>
        <taxon>Pentapetalae</taxon>
        <taxon>rosids</taxon>
        <taxon>malvids</taxon>
        <taxon>Brassicales</taxon>
        <taxon>Brassicaceae</taxon>
        <taxon>Brassiceae</taxon>
        <taxon>Raphanus</taxon>
    </lineage>
</organism>
<evidence type="ECO:0000256" key="2">
    <source>
        <dbReference type="PROSITE-ProRule" id="PRU00176"/>
    </source>
</evidence>
<feature type="region of interest" description="Disordered" evidence="3">
    <location>
        <begin position="1"/>
        <end position="111"/>
    </location>
</feature>
<feature type="compositionally biased region" description="Low complexity" evidence="3">
    <location>
        <begin position="32"/>
        <end position="43"/>
    </location>
</feature>
<feature type="region of interest" description="Disordered" evidence="3">
    <location>
        <begin position="165"/>
        <end position="208"/>
    </location>
</feature>
<feature type="domain" description="RRM" evidence="4">
    <location>
        <begin position="296"/>
        <end position="382"/>
    </location>
</feature>
<feature type="compositionally biased region" description="Pro residues" evidence="3">
    <location>
        <begin position="19"/>
        <end position="31"/>
    </location>
</feature>
<dbReference type="Pfam" id="PF00076">
    <property type="entry name" value="RRM_1"/>
    <property type="match status" value="1"/>
</dbReference>
<dbReference type="PANTHER" id="PTHR10501">
    <property type="entry name" value="U1 SMALL NUCLEAR RIBONUCLEOPROTEIN A/U2 SMALL NUCLEAR RIBONUCLEOPROTEIN B"/>
    <property type="match status" value="1"/>
</dbReference>
<dbReference type="SUPFAM" id="SSF54928">
    <property type="entry name" value="RNA-binding domain, RBD"/>
    <property type="match status" value="1"/>
</dbReference>
<evidence type="ECO:0000256" key="3">
    <source>
        <dbReference type="SAM" id="MobiDB-lite"/>
    </source>
</evidence>
<dbReference type="KEGG" id="rsz:108819718"/>
<dbReference type="AlphaFoldDB" id="A0A6J0KMJ8"/>
<name>A0A6J0KMJ8_RAPSA</name>
<dbReference type="InterPro" id="IPR035979">
    <property type="entry name" value="RBD_domain_sf"/>
</dbReference>
<dbReference type="PROSITE" id="PS50102">
    <property type="entry name" value="RRM"/>
    <property type="match status" value="1"/>
</dbReference>
<sequence length="394" mass="43449">MKKPPLPPPTRLHQQEPPCQSPPQPTGPPVPLLHQQEPSQLQPQPSPRPPPLVHQHEPPYQSLPLPPPPLHQQEPSQGPRPRGPVITYIPGKPPTSTTPSSSPLYTSAPFDESPAMETYQHYHHHHQNRFNQPPNLSPTSSSLWAELTSTMSLQDLEFLASLLLSPRHHDPPPPTSSTHHCDGPPPLKHPRFDLGHDRGGIPHSVNDTRTIGSDYDIYHQRRVSVQTPSLPSQGVGRFNGVGGMGRPGAGGDNLYMPGRGGVFPPGFGPNIGSDQQDLGGRPPSWELLRLPPDASSTLFVEGLPSDCSMREVAHIFRPFPGYKEVRLVTKDSKHRNGDLIILCFVDFENPACAATARNALQGYRMDEEERDSKILRIQFSRNPGPRPGQRGGRR</sequence>
<gene>
    <name evidence="6" type="primary">LOC108819718</name>
</gene>
<proteinExistence type="predicted"/>
<accession>A0A6J0KMJ8</accession>
<dbReference type="CDD" id="cd21618">
    <property type="entry name" value="RRM_AtNSRA_like"/>
    <property type="match status" value="1"/>
</dbReference>
<evidence type="ECO:0000313" key="6">
    <source>
        <dbReference type="RefSeq" id="XP_018448269.2"/>
    </source>
</evidence>
<feature type="region of interest" description="Disordered" evidence="3">
    <location>
        <begin position="122"/>
        <end position="141"/>
    </location>
</feature>
<dbReference type="InterPro" id="IPR012677">
    <property type="entry name" value="Nucleotide-bd_a/b_plait_sf"/>
</dbReference>
<feature type="compositionally biased region" description="Low complexity" evidence="3">
    <location>
        <begin position="94"/>
        <end position="109"/>
    </location>
</feature>
<keyword evidence="1 2" id="KW-0694">RNA-binding</keyword>
<evidence type="ECO:0000256" key="1">
    <source>
        <dbReference type="ARBA" id="ARBA00022884"/>
    </source>
</evidence>
<dbReference type="GO" id="GO:0003723">
    <property type="term" value="F:RNA binding"/>
    <property type="evidence" value="ECO:0007669"/>
    <property type="project" value="UniProtKB-UniRule"/>
</dbReference>
<evidence type="ECO:0000259" key="4">
    <source>
        <dbReference type="PROSITE" id="PS50102"/>
    </source>
</evidence>
<reference evidence="6" key="1">
    <citation type="submission" date="2025-08" db="UniProtKB">
        <authorList>
            <consortium name="RefSeq"/>
        </authorList>
    </citation>
    <scope>IDENTIFICATION</scope>
    <source>
        <tissue evidence="6">Leaf</tissue>
    </source>
</reference>
<feature type="region of interest" description="Disordered" evidence="3">
    <location>
        <begin position="374"/>
        <end position="394"/>
    </location>
</feature>
<evidence type="ECO:0000313" key="5">
    <source>
        <dbReference type="Proteomes" id="UP000504610"/>
    </source>
</evidence>
<protein>
    <submittedName>
        <fullName evidence="6">Nuclear speckle RNA-binding protein A-like</fullName>
    </submittedName>
</protein>
<feature type="compositionally biased region" description="Pro residues" evidence="3">
    <location>
        <begin position="1"/>
        <end position="10"/>
    </location>
</feature>
<dbReference type="RefSeq" id="XP_018448269.2">
    <property type="nucleotide sequence ID" value="XM_018592767.2"/>
</dbReference>
<feature type="compositionally biased region" description="Polar residues" evidence="3">
    <location>
        <begin position="129"/>
        <end position="141"/>
    </location>
</feature>
<dbReference type="Proteomes" id="UP000504610">
    <property type="component" value="Unplaced"/>
</dbReference>
<feature type="compositionally biased region" description="Basic and acidic residues" evidence="3">
    <location>
        <begin position="190"/>
        <end position="200"/>
    </location>
</feature>